<keyword evidence="8" id="KW-0547">Nucleotide-binding</keyword>
<sequence>MRWALNRLALAITSMVALAFLVPLAVVTRQLAQDRAFGDARQQASAMVAALAVDADPRLLTLAVASTAAGSQRRLAVHLPGLAPIGAAHADPDDVALAARYRRAVTTDAGTGVSYLSPTVIRDGRTAVIEVYVTRADMERGVWRAWLALGAVAVVLVLGSTLVADRLGGRIVRATRRLAGTARELGQGDLSARVVPEGPPELRDAAQAFNTMARDMRRLLAAERELAADLSHRLRTPLTALRLDADAMPPGPLGERMRQACDLLDEELEAIITGARRGAGDRAAESTDLVEVLADRLAFWSVLAEDQQRPWTVVGGDRPVTVPVSRGDLILAVDALLGNVFSHTPEGCGFEVSISDRALIVDDAGPGIADPAAAVRRGSSGAGSTGLGLDIVQRVAVAAGGRLEISRGPLGGARLAVVLSVPEPSGPRAQATVPRPSRPRGLFKKVRTPRRG</sequence>
<dbReference type="InterPro" id="IPR036890">
    <property type="entry name" value="HATPase_C_sf"/>
</dbReference>
<dbReference type="InterPro" id="IPR003660">
    <property type="entry name" value="HAMP_dom"/>
</dbReference>
<reference evidence="17 18" key="1">
    <citation type="submission" date="2019-02" db="EMBL/GenBank/DDBJ databases">
        <title>Sequencing the genomes of 1000 actinobacteria strains.</title>
        <authorList>
            <person name="Klenk H.-P."/>
        </authorList>
    </citation>
    <scope>NUCLEOTIDE SEQUENCE [LARGE SCALE GENOMIC DNA]</scope>
    <source>
        <strain evidence="17 18">DSM 45162</strain>
    </source>
</reference>
<dbReference type="SUPFAM" id="SSF158472">
    <property type="entry name" value="HAMP domain-like"/>
    <property type="match status" value="1"/>
</dbReference>
<gene>
    <name evidence="17" type="ORF">EV385_0390</name>
</gene>
<evidence type="ECO:0000256" key="7">
    <source>
        <dbReference type="ARBA" id="ARBA00022692"/>
    </source>
</evidence>
<dbReference type="Gene3D" id="1.10.287.130">
    <property type="match status" value="1"/>
</dbReference>
<feature type="region of interest" description="Disordered" evidence="13">
    <location>
        <begin position="424"/>
        <end position="452"/>
    </location>
</feature>
<dbReference type="PANTHER" id="PTHR44936:SF9">
    <property type="entry name" value="SENSOR PROTEIN CREC"/>
    <property type="match status" value="1"/>
</dbReference>
<comment type="caution">
    <text evidence="17">The sequence shown here is derived from an EMBL/GenBank/DDBJ whole genome shotgun (WGS) entry which is preliminary data.</text>
</comment>
<dbReference type="RefSeq" id="WP_130507881.1">
    <property type="nucleotide sequence ID" value="NZ_SHKY01000001.1"/>
</dbReference>
<evidence type="ECO:0000256" key="9">
    <source>
        <dbReference type="ARBA" id="ARBA00022777"/>
    </source>
</evidence>
<evidence type="ECO:0000256" key="5">
    <source>
        <dbReference type="ARBA" id="ARBA00022553"/>
    </source>
</evidence>
<dbReference type="CDD" id="cd06225">
    <property type="entry name" value="HAMP"/>
    <property type="match status" value="1"/>
</dbReference>
<evidence type="ECO:0000256" key="13">
    <source>
        <dbReference type="SAM" id="MobiDB-lite"/>
    </source>
</evidence>
<protein>
    <recommendedName>
        <fullName evidence="3">histidine kinase</fullName>
        <ecNumber evidence="3">2.7.13.3</ecNumber>
    </recommendedName>
</protein>
<dbReference type="InterPro" id="IPR005467">
    <property type="entry name" value="His_kinase_dom"/>
</dbReference>
<dbReference type="PROSITE" id="PS50885">
    <property type="entry name" value="HAMP"/>
    <property type="match status" value="1"/>
</dbReference>
<comment type="subcellular location">
    <subcellularLocation>
        <location evidence="2">Cell membrane</location>
        <topology evidence="2">Multi-pass membrane protein</topology>
    </subcellularLocation>
</comment>
<dbReference type="InterPro" id="IPR003594">
    <property type="entry name" value="HATPase_dom"/>
</dbReference>
<feature type="domain" description="HAMP" evidence="16">
    <location>
        <begin position="169"/>
        <end position="221"/>
    </location>
</feature>
<evidence type="ECO:0000256" key="8">
    <source>
        <dbReference type="ARBA" id="ARBA00022741"/>
    </source>
</evidence>
<evidence type="ECO:0000313" key="18">
    <source>
        <dbReference type="Proteomes" id="UP000292564"/>
    </source>
</evidence>
<accession>A0A4Q7ZDA7</accession>
<organism evidence="17 18">
    <name type="scientific">Krasilnikovia cinnamomea</name>
    <dbReference type="NCBI Taxonomy" id="349313"/>
    <lineage>
        <taxon>Bacteria</taxon>
        <taxon>Bacillati</taxon>
        <taxon>Actinomycetota</taxon>
        <taxon>Actinomycetes</taxon>
        <taxon>Micromonosporales</taxon>
        <taxon>Micromonosporaceae</taxon>
        <taxon>Krasilnikovia</taxon>
    </lineage>
</organism>
<dbReference type="PROSITE" id="PS50109">
    <property type="entry name" value="HIS_KIN"/>
    <property type="match status" value="1"/>
</dbReference>
<keyword evidence="14" id="KW-0472">Membrane</keyword>
<dbReference type="InterPro" id="IPR050980">
    <property type="entry name" value="2C_sensor_his_kinase"/>
</dbReference>
<evidence type="ECO:0000313" key="17">
    <source>
        <dbReference type="EMBL" id="RZU48672.1"/>
    </source>
</evidence>
<evidence type="ECO:0000256" key="11">
    <source>
        <dbReference type="ARBA" id="ARBA00022989"/>
    </source>
</evidence>
<dbReference type="SMART" id="SM00387">
    <property type="entry name" value="HATPase_c"/>
    <property type="match status" value="1"/>
</dbReference>
<keyword evidence="11 14" id="KW-1133">Transmembrane helix</keyword>
<keyword evidence="12" id="KW-0902">Two-component regulatory system</keyword>
<dbReference type="SMART" id="SM00388">
    <property type="entry name" value="HisKA"/>
    <property type="match status" value="1"/>
</dbReference>
<dbReference type="EC" id="2.7.13.3" evidence="3"/>
<dbReference type="SUPFAM" id="SSF47384">
    <property type="entry name" value="Homodimeric domain of signal transducing histidine kinase"/>
    <property type="match status" value="1"/>
</dbReference>
<dbReference type="Pfam" id="PF00672">
    <property type="entry name" value="HAMP"/>
    <property type="match status" value="1"/>
</dbReference>
<dbReference type="SUPFAM" id="SSF55874">
    <property type="entry name" value="ATPase domain of HSP90 chaperone/DNA topoisomerase II/histidine kinase"/>
    <property type="match status" value="1"/>
</dbReference>
<dbReference type="GO" id="GO:0000155">
    <property type="term" value="F:phosphorelay sensor kinase activity"/>
    <property type="evidence" value="ECO:0007669"/>
    <property type="project" value="InterPro"/>
</dbReference>
<name>A0A4Q7ZDA7_9ACTN</name>
<keyword evidence="7 14" id="KW-0812">Transmembrane</keyword>
<dbReference type="InterPro" id="IPR036097">
    <property type="entry name" value="HisK_dim/P_sf"/>
</dbReference>
<comment type="catalytic activity">
    <reaction evidence="1">
        <text>ATP + protein L-histidine = ADP + protein N-phospho-L-histidine.</text>
        <dbReference type="EC" id="2.7.13.3"/>
    </reaction>
</comment>
<proteinExistence type="predicted"/>
<evidence type="ECO:0000256" key="6">
    <source>
        <dbReference type="ARBA" id="ARBA00022679"/>
    </source>
</evidence>
<dbReference type="AlphaFoldDB" id="A0A4Q7ZDA7"/>
<dbReference type="GO" id="GO:0005886">
    <property type="term" value="C:plasma membrane"/>
    <property type="evidence" value="ECO:0007669"/>
    <property type="project" value="UniProtKB-SubCell"/>
</dbReference>
<evidence type="ECO:0000256" key="4">
    <source>
        <dbReference type="ARBA" id="ARBA00022475"/>
    </source>
</evidence>
<dbReference type="Pfam" id="PF00512">
    <property type="entry name" value="HisKA"/>
    <property type="match status" value="1"/>
</dbReference>
<dbReference type="Proteomes" id="UP000292564">
    <property type="component" value="Unassembled WGS sequence"/>
</dbReference>
<dbReference type="Gene3D" id="3.30.565.10">
    <property type="entry name" value="Histidine kinase-like ATPase, C-terminal domain"/>
    <property type="match status" value="1"/>
</dbReference>
<feature type="transmembrane region" description="Helical" evidence="14">
    <location>
        <begin position="143"/>
        <end position="164"/>
    </location>
</feature>
<evidence type="ECO:0000256" key="2">
    <source>
        <dbReference type="ARBA" id="ARBA00004651"/>
    </source>
</evidence>
<evidence type="ECO:0000259" key="16">
    <source>
        <dbReference type="PROSITE" id="PS50885"/>
    </source>
</evidence>
<dbReference type="EMBL" id="SHKY01000001">
    <property type="protein sequence ID" value="RZU48672.1"/>
    <property type="molecule type" value="Genomic_DNA"/>
</dbReference>
<dbReference type="PANTHER" id="PTHR44936">
    <property type="entry name" value="SENSOR PROTEIN CREC"/>
    <property type="match status" value="1"/>
</dbReference>
<keyword evidence="4" id="KW-1003">Cell membrane</keyword>
<keyword evidence="5" id="KW-0597">Phosphoprotein</keyword>
<evidence type="ECO:0000256" key="14">
    <source>
        <dbReference type="SAM" id="Phobius"/>
    </source>
</evidence>
<evidence type="ECO:0000256" key="12">
    <source>
        <dbReference type="ARBA" id="ARBA00023012"/>
    </source>
</evidence>
<keyword evidence="9 17" id="KW-0418">Kinase</keyword>
<dbReference type="CDD" id="cd00082">
    <property type="entry name" value="HisKA"/>
    <property type="match status" value="1"/>
</dbReference>
<dbReference type="Pfam" id="PF02518">
    <property type="entry name" value="HATPase_c"/>
    <property type="match status" value="1"/>
</dbReference>
<feature type="domain" description="Histidine kinase" evidence="15">
    <location>
        <begin position="229"/>
        <end position="423"/>
    </location>
</feature>
<evidence type="ECO:0000259" key="15">
    <source>
        <dbReference type="PROSITE" id="PS50109"/>
    </source>
</evidence>
<keyword evidence="6" id="KW-0808">Transferase</keyword>
<dbReference type="InterPro" id="IPR003661">
    <property type="entry name" value="HisK_dim/P_dom"/>
</dbReference>
<evidence type="ECO:0000256" key="1">
    <source>
        <dbReference type="ARBA" id="ARBA00000085"/>
    </source>
</evidence>
<keyword evidence="10" id="KW-0067">ATP-binding</keyword>
<feature type="compositionally biased region" description="Basic residues" evidence="13">
    <location>
        <begin position="437"/>
        <end position="452"/>
    </location>
</feature>
<keyword evidence="18" id="KW-1185">Reference proteome</keyword>
<dbReference type="OrthoDB" id="3206505at2"/>
<dbReference type="SMART" id="SM00304">
    <property type="entry name" value="HAMP"/>
    <property type="match status" value="1"/>
</dbReference>
<dbReference type="GO" id="GO:0005524">
    <property type="term" value="F:ATP binding"/>
    <property type="evidence" value="ECO:0007669"/>
    <property type="project" value="UniProtKB-KW"/>
</dbReference>
<evidence type="ECO:0000256" key="3">
    <source>
        <dbReference type="ARBA" id="ARBA00012438"/>
    </source>
</evidence>
<evidence type="ECO:0000256" key="10">
    <source>
        <dbReference type="ARBA" id="ARBA00022840"/>
    </source>
</evidence>